<sequence length="232" mass="27846">MSELKFRFKYHVNSPKELEYNSKHVQDLLEKWGMKRHSYIKRFIYEEYFDNEKDEIFFFWNFLTKKMLYDAGIVRRESGAIVKTSPIYLEENISTPIMITDELRKLLLIFDSPHYNIFSIEDRNEFIFRIFKSICLGGDVCQFEDLIIEYLNVLKKIYKDLISVQKNEETGDLIIKSFVYKIINLSNNSLFPPSTTTITNDNINCNNFCYMTIDPVNRWVNIWYHAAYEYLC</sequence>
<protein>
    <recommendedName>
        <fullName evidence="3">Cilia- and flagella-associated protein 300</fullName>
    </recommendedName>
</protein>
<comment type="similarity">
    <text evidence="2">Belongs to the CFAP300 family.</text>
</comment>
<keyword evidence="4" id="KW-0963">Cytoplasm</keyword>
<keyword evidence="5" id="KW-0206">Cytoskeleton</keyword>
<dbReference type="Pfam" id="PF14926">
    <property type="entry name" value="CFAP300"/>
    <property type="match status" value="1"/>
</dbReference>
<dbReference type="AlphaFoldDB" id="A0A916ELS8"/>
<gene>
    <name evidence="7" type="ORF">CHRIB12_LOCUS23000</name>
</gene>
<evidence type="ECO:0000256" key="1">
    <source>
        <dbReference type="ARBA" id="ARBA00004430"/>
    </source>
</evidence>
<evidence type="ECO:0000256" key="4">
    <source>
        <dbReference type="ARBA" id="ARBA00022490"/>
    </source>
</evidence>
<proteinExistence type="inferred from homology"/>
<dbReference type="EMBL" id="CAGKOT010000084">
    <property type="protein sequence ID" value="CAB5393743.1"/>
    <property type="molecule type" value="Genomic_DNA"/>
</dbReference>
<dbReference type="PANTHER" id="PTHR31078">
    <property type="entry name" value="CILIA- AND FLAGELLA-ASSOCIATED PROTEIN 300"/>
    <property type="match status" value="1"/>
</dbReference>
<evidence type="ECO:0000256" key="6">
    <source>
        <dbReference type="ARBA" id="ARBA00023273"/>
    </source>
</evidence>
<evidence type="ECO:0000256" key="2">
    <source>
        <dbReference type="ARBA" id="ARBA00009205"/>
    </source>
</evidence>
<evidence type="ECO:0000256" key="3">
    <source>
        <dbReference type="ARBA" id="ARBA00022174"/>
    </source>
</evidence>
<keyword evidence="6" id="KW-0966">Cell projection</keyword>
<dbReference type="OrthoDB" id="10259249at2759"/>
<dbReference type="VEuPathDB" id="FungiDB:RhiirFUN_000916"/>
<name>A0A916ELS8_9GLOM</name>
<evidence type="ECO:0000256" key="5">
    <source>
        <dbReference type="ARBA" id="ARBA00023212"/>
    </source>
</evidence>
<accession>A0A916ELS8</accession>
<comment type="subcellular location">
    <subcellularLocation>
        <location evidence="1">Cytoplasm</location>
        <location evidence="1">Cytoskeleton</location>
        <location evidence="1">Cilium axoneme</location>
    </subcellularLocation>
</comment>
<comment type="caution">
    <text evidence="7">The sequence shown here is derived from an EMBL/GenBank/DDBJ whole genome shotgun (WGS) entry which is preliminary data.</text>
</comment>
<organism evidence="7 8">
    <name type="scientific">Rhizophagus irregularis</name>
    <dbReference type="NCBI Taxonomy" id="588596"/>
    <lineage>
        <taxon>Eukaryota</taxon>
        <taxon>Fungi</taxon>
        <taxon>Fungi incertae sedis</taxon>
        <taxon>Mucoromycota</taxon>
        <taxon>Glomeromycotina</taxon>
        <taxon>Glomeromycetes</taxon>
        <taxon>Glomerales</taxon>
        <taxon>Glomeraceae</taxon>
        <taxon>Rhizophagus</taxon>
    </lineage>
</organism>
<dbReference type="InterPro" id="IPR029416">
    <property type="entry name" value="CFAP300"/>
</dbReference>
<reference evidence="7" key="1">
    <citation type="submission" date="2020-05" db="EMBL/GenBank/DDBJ databases">
        <authorList>
            <person name="Rincon C."/>
            <person name="Sanders R I."/>
            <person name="Robbins C."/>
            <person name="Chaturvedi A."/>
        </authorList>
    </citation>
    <scope>NUCLEOTIDE SEQUENCE</scope>
    <source>
        <strain evidence="7">CHB12</strain>
    </source>
</reference>
<dbReference type="PANTHER" id="PTHR31078:SF1">
    <property type="entry name" value="CILIA- AND FLAGELLA-ASSOCIATED PROTEIN 300"/>
    <property type="match status" value="1"/>
</dbReference>
<evidence type="ECO:0000313" key="7">
    <source>
        <dbReference type="EMBL" id="CAB5393743.1"/>
    </source>
</evidence>
<dbReference type="Proteomes" id="UP000684084">
    <property type="component" value="Unassembled WGS sequence"/>
</dbReference>
<dbReference type="GO" id="GO:0005930">
    <property type="term" value="C:axoneme"/>
    <property type="evidence" value="ECO:0007669"/>
    <property type="project" value="UniProtKB-SubCell"/>
</dbReference>
<evidence type="ECO:0000313" key="8">
    <source>
        <dbReference type="Proteomes" id="UP000684084"/>
    </source>
</evidence>